<keyword evidence="3" id="KW-0378">Hydrolase</keyword>
<dbReference type="Gene3D" id="3.40.630.10">
    <property type="entry name" value="Zn peptidases"/>
    <property type="match status" value="1"/>
</dbReference>
<dbReference type="PANTHER" id="PTHR43270">
    <property type="entry name" value="BETA-ALA-HIS DIPEPTIDASE"/>
    <property type="match status" value="1"/>
</dbReference>
<dbReference type="OrthoDB" id="9761532at2"/>
<evidence type="ECO:0000313" key="5">
    <source>
        <dbReference type="EMBL" id="APT93297.1"/>
    </source>
</evidence>
<dbReference type="GO" id="GO:0006508">
    <property type="term" value="P:proteolysis"/>
    <property type="evidence" value="ECO:0007669"/>
    <property type="project" value="UniProtKB-KW"/>
</dbReference>
<keyword evidence="6" id="KW-1185">Reference proteome</keyword>
<evidence type="ECO:0000313" key="6">
    <source>
        <dbReference type="Proteomes" id="UP000185491"/>
    </source>
</evidence>
<dbReference type="PROSITE" id="PS00758">
    <property type="entry name" value="ARGE_DAPE_CPG2_1"/>
    <property type="match status" value="1"/>
</dbReference>
<evidence type="ECO:0000256" key="2">
    <source>
        <dbReference type="ARBA" id="ARBA00022723"/>
    </source>
</evidence>
<evidence type="ECO:0000259" key="4">
    <source>
        <dbReference type="Pfam" id="PF07687"/>
    </source>
</evidence>
<dbReference type="InterPro" id="IPR051458">
    <property type="entry name" value="Cyt/Met_Dipeptidase"/>
</dbReference>
<dbReference type="KEGG" id="cpho:CPHO_10790"/>
<dbReference type="NCBIfam" id="NF005914">
    <property type="entry name" value="PRK07907.1"/>
    <property type="match status" value="1"/>
</dbReference>
<dbReference type="RefSeq" id="WP_075735722.1">
    <property type="nucleotide sequence ID" value="NZ_CP009249.1"/>
</dbReference>
<protein>
    <submittedName>
        <fullName evidence="5">Peptidase M20</fullName>
    </submittedName>
</protein>
<sequence length="449" mass="46815">MTDIKKTITADRERIFAQLKELVSFNSVHGAEGSESAAAAAWVRAAFEDLGFDMQTFDTADGSTALLGTLAGKPGARTVLLYSHYDVVAAGNRDAWESDPFELTERTHADGSTRWYGRGAADCKGNIAMHLAALRAVKAAGGTDLNLKILIEGSEEQGGEGLSHLIEERPELFAADAIMIADAGNSQVGQPTLTTSLRGGGQIAVQVDTLHAAVHSGQFGGAAPDAVKALMRTLDSLYDEAGRTVIDGVDCAGTWEGEPYPAAAFRQDAQMIDGTNIMGGGETAIADLVWARPALTVTGFTSTPFDEAVNAVPATAKANVNLRVPAGMDAAATAKAVVAHLEAHVPWGAKITAEVLEANDGFSTDPQAPAIALLGQCLSEAYGGTATTEQGMGGSIPLTTELQEKHPAAEIALYGVEDPKAVIHSANESVDPTEIENVAIAEALFLTRF</sequence>
<dbReference type="InterPro" id="IPR002933">
    <property type="entry name" value="Peptidase_M20"/>
</dbReference>
<reference evidence="5 6" key="1">
    <citation type="submission" date="2014-08" db="EMBL/GenBank/DDBJ databases">
        <title>Complete genome sequence of Corynebacterium phocae M408/89/1(T)(=DSM 44612(T)), isolated from the common seal (Phoca vitulina).</title>
        <authorList>
            <person name="Ruckert C."/>
            <person name="Albersmeier A."/>
            <person name="Winkler A."/>
            <person name="Kalinowski J."/>
        </authorList>
    </citation>
    <scope>NUCLEOTIDE SEQUENCE [LARGE SCALE GENOMIC DNA]</scope>
    <source>
        <strain evidence="5 6">M408/89/1</strain>
    </source>
</reference>
<accession>A0A1L7D5F1</accession>
<dbReference type="Proteomes" id="UP000185491">
    <property type="component" value="Chromosome"/>
</dbReference>
<dbReference type="Pfam" id="PF07687">
    <property type="entry name" value="M20_dimer"/>
    <property type="match status" value="1"/>
</dbReference>
<dbReference type="PANTHER" id="PTHR43270:SF12">
    <property type="entry name" value="SUCCINYL-DIAMINOPIMELATE DESUCCINYLASE"/>
    <property type="match status" value="1"/>
</dbReference>
<dbReference type="InterPro" id="IPR001261">
    <property type="entry name" value="ArgE/DapE_CS"/>
</dbReference>
<dbReference type="Gene3D" id="3.30.70.360">
    <property type="match status" value="1"/>
</dbReference>
<dbReference type="GO" id="GO:0008233">
    <property type="term" value="F:peptidase activity"/>
    <property type="evidence" value="ECO:0007669"/>
    <property type="project" value="UniProtKB-KW"/>
</dbReference>
<feature type="domain" description="Peptidase M20 dimerisation" evidence="4">
    <location>
        <begin position="203"/>
        <end position="347"/>
    </location>
</feature>
<name>A0A1L7D5F1_9CORY</name>
<evidence type="ECO:0000256" key="3">
    <source>
        <dbReference type="ARBA" id="ARBA00022801"/>
    </source>
</evidence>
<keyword evidence="2" id="KW-0479">Metal-binding</keyword>
<proteinExistence type="predicted"/>
<dbReference type="SUPFAM" id="SSF53187">
    <property type="entry name" value="Zn-dependent exopeptidases"/>
    <property type="match status" value="1"/>
</dbReference>
<dbReference type="Pfam" id="PF01546">
    <property type="entry name" value="Peptidase_M20"/>
    <property type="match status" value="1"/>
</dbReference>
<dbReference type="EMBL" id="CP009249">
    <property type="protein sequence ID" value="APT93297.1"/>
    <property type="molecule type" value="Genomic_DNA"/>
</dbReference>
<organism evidence="5 6">
    <name type="scientific">Corynebacterium phocae</name>
    <dbReference type="NCBI Taxonomy" id="161895"/>
    <lineage>
        <taxon>Bacteria</taxon>
        <taxon>Bacillati</taxon>
        <taxon>Actinomycetota</taxon>
        <taxon>Actinomycetes</taxon>
        <taxon>Mycobacteriales</taxon>
        <taxon>Corynebacteriaceae</taxon>
        <taxon>Corynebacterium</taxon>
    </lineage>
</organism>
<gene>
    <name evidence="5" type="ORF">CPHO_10790</name>
</gene>
<keyword evidence="1" id="KW-0645">Protease</keyword>
<dbReference type="AlphaFoldDB" id="A0A1L7D5F1"/>
<dbReference type="InterPro" id="IPR011650">
    <property type="entry name" value="Peptidase_M20_dimer"/>
</dbReference>
<evidence type="ECO:0000256" key="1">
    <source>
        <dbReference type="ARBA" id="ARBA00022670"/>
    </source>
</evidence>
<dbReference type="STRING" id="161895.CPHO_10790"/>
<dbReference type="GO" id="GO:0046872">
    <property type="term" value="F:metal ion binding"/>
    <property type="evidence" value="ECO:0007669"/>
    <property type="project" value="UniProtKB-KW"/>
</dbReference>